<organism evidence="12 13">
    <name type="scientific">Perkinsus olseni</name>
    <name type="common">Perkinsus atlanticus</name>
    <dbReference type="NCBI Taxonomy" id="32597"/>
    <lineage>
        <taxon>Eukaryota</taxon>
        <taxon>Sar</taxon>
        <taxon>Alveolata</taxon>
        <taxon>Perkinsozoa</taxon>
        <taxon>Perkinsea</taxon>
        <taxon>Perkinsida</taxon>
        <taxon>Perkinsidae</taxon>
        <taxon>Perkinsus</taxon>
    </lineage>
</organism>
<feature type="transmembrane region" description="Helical" evidence="10">
    <location>
        <begin position="520"/>
        <end position="542"/>
    </location>
</feature>
<evidence type="ECO:0000256" key="7">
    <source>
        <dbReference type="ARBA" id="ARBA00034142"/>
    </source>
</evidence>
<dbReference type="InterPro" id="IPR000668">
    <property type="entry name" value="Peptidase_C1A_C"/>
</dbReference>
<dbReference type="InterPro" id="IPR043597">
    <property type="entry name" value="TPH_dom"/>
</dbReference>
<dbReference type="Pfam" id="PF13868">
    <property type="entry name" value="TPH"/>
    <property type="match status" value="1"/>
</dbReference>
<feature type="compositionally biased region" description="Basic and acidic residues" evidence="9">
    <location>
        <begin position="78"/>
        <end position="124"/>
    </location>
</feature>
<evidence type="ECO:0000259" key="11">
    <source>
        <dbReference type="SMART" id="SM00645"/>
    </source>
</evidence>
<evidence type="ECO:0000256" key="6">
    <source>
        <dbReference type="ARBA" id="ARBA00034116"/>
    </source>
</evidence>
<feature type="region of interest" description="Disordered" evidence="9">
    <location>
        <begin position="1"/>
        <end position="31"/>
    </location>
</feature>
<keyword evidence="10" id="KW-0472">Membrane</keyword>
<dbReference type="SMART" id="SM00645">
    <property type="entry name" value="Pept_C1"/>
    <property type="match status" value="1"/>
</dbReference>
<dbReference type="InterPro" id="IPR033253">
    <property type="entry name" value="CFAP45"/>
</dbReference>
<evidence type="ECO:0000256" key="1">
    <source>
        <dbReference type="ARBA" id="ARBA00004230"/>
    </source>
</evidence>
<dbReference type="Gene3D" id="3.90.70.10">
    <property type="entry name" value="Cysteine proteinases"/>
    <property type="match status" value="2"/>
</dbReference>
<evidence type="ECO:0000313" key="12">
    <source>
        <dbReference type="EMBL" id="KAF4690548.1"/>
    </source>
</evidence>
<dbReference type="PROSITE" id="PS00639">
    <property type="entry name" value="THIOL_PROTEASE_HIS"/>
    <property type="match status" value="1"/>
</dbReference>
<dbReference type="EMBL" id="JABANP010000097">
    <property type="protein sequence ID" value="KAF4690548.1"/>
    <property type="molecule type" value="Genomic_DNA"/>
</dbReference>
<dbReference type="Pfam" id="PF00112">
    <property type="entry name" value="Peptidase_C1"/>
    <property type="match status" value="1"/>
</dbReference>
<reference evidence="12 13" key="1">
    <citation type="submission" date="2020-04" db="EMBL/GenBank/DDBJ databases">
        <title>Perkinsus olseni comparative genomics.</title>
        <authorList>
            <person name="Bogema D.R."/>
        </authorList>
    </citation>
    <scope>NUCLEOTIDE SEQUENCE [LARGE SCALE GENOMIC DNA]</scope>
    <source>
        <strain evidence="12">00978-12</strain>
    </source>
</reference>
<name>A0A7J6P360_PEROL</name>
<evidence type="ECO:0000256" key="2">
    <source>
        <dbReference type="ARBA" id="ARBA00022846"/>
    </source>
</evidence>
<evidence type="ECO:0000256" key="8">
    <source>
        <dbReference type="SAM" id="Coils"/>
    </source>
</evidence>
<dbReference type="InterPro" id="IPR038765">
    <property type="entry name" value="Papain-like_cys_pep_sf"/>
</dbReference>
<dbReference type="InterPro" id="IPR025660">
    <property type="entry name" value="Pept_his_AS"/>
</dbReference>
<dbReference type="SUPFAM" id="SSF54001">
    <property type="entry name" value="Cysteine proteinases"/>
    <property type="match status" value="1"/>
</dbReference>
<protein>
    <recommendedName>
        <fullName evidence="7">Cilia- and flagella-associated protein 45</fullName>
    </recommendedName>
</protein>
<dbReference type="GO" id="GO:0006508">
    <property type="term" value="P:proteolysis"/>
    <property type="evidence" value="ECO:0007669"/>
    <property type="project" value="InterPro"/>
</dbReference>
<evidence type="ECO:0000313" key="13">
    <source>
        <dbReference type="Proteomes" id="UP000541610"/>
    </source>
</evidence>
<keyword evidence="3 8" id="KW-0175">Coiled coil</keyword>
<evidence type="ECO:0000256" key="4">
    <source>
        <dbReference type="ARBA" id="ARBA00023069"/>
    </source>
</evidence>
<evidence type="ECO:0000256" key="5">
    <source>
        <dbReference type="ARBA" id="ARBA00023273"/>
    </source>
</evidence>
<evidence type="ECO:0000256" key="3">
    <source>
        <dbReference type="ARBA" id="ARBA00023054"/>
    </source>
</evidence>
<feature type="coiled-coil region" evidence="8">
    <location>
        <begin position="284"/>
        <end position="399"/>
    </location>
</feature>
<comment type="subcellular location">
    <subcellularLocation>
        <location evidence="1">Cell projection</location>
        <location evidence="1">Cilium</location>
        <location evidence="1">Flagellum</location>
    </subcellularLocation>
</comment>
<dbReference type="PANTHER" id="PTHR15504:SF0">
    <property type="entry name" value="CILIA- AND FLAGELLA-ASSOCIATED PROTEIN 45"/>
    <property type="match status" value="1"/>
</dbReference>
<dbReference type="GO" id="GO:0031514">
    <property type="term" value="C:motile cilium"/>
    <property type="evidence" value="ECO:0007669"/>
    <property type="project" value="UniProtKB-SubCell"/>
</dbReference>
<dbReference type="AlphaFoldDB" id="A0A7J6P360"/>
<feature type="compositionally biased region" description="Basic and acidic residues" evidence="9">
    <location>
        <begin position="131"/>
        <end position="142"/>
    </location>
</feature>
<comment type="caution">
    <text evidence="12">The sequence shown here is derived from an EMBL/GenBank/DDBJ whole genome shotgun (WGS) entry which is preliminary data.</text>
</comment>
<proteinExistence type="inferred from homology"/>
<dbReference type="PANTHER" id="PTHR15504">
    <property type="entry name" value="NASOPHARYNGEAL EPITHELIUM SPECIFIC PROTEIN 1"/>
    <property type="match status" value="1"/>
</dbReference>
<comment type="similarity">
    <text evidence="6">Belongs to the CFAP45 family.</text>
</comment>
<feature type="region of interest" description="Disordered" evidence="9">
    <location>
        <begin position="642"/>
        <end position="661"/>
    </location>
</feature>
<dbReference type="PROSITE" id="PS00139">
    <property type="entry name" value="THIOL_PROTEASE_CYS"/>
    <property type="match status" value="1"/>
</dbReference>
<keyword evidence="10" id="KW-0812">Transmembrane</keyword>
<dbReference type="CDD" id="cd02620">
    <property type="entry name" value="Peptidase_C1A_CathepsinB"/>
    <property type="match status" value="1"/>
</dbReference>
<accession>A0A7J6P360</accession>
<evidence type="ECO:0000256" key="10">
    <source>
        <dbReference type="SAM" id="Phobius"/>
    </source>
</evidence>
<sequence>MAPGSLGSSSSSARKACASGHNVDSVLFGGPQEERSRLVEIVGKDTVQVRKPIGSSAAATTAASRDVAVVAASEFNRLREGSSMTEKERELARRRQAREEYGERMQKSKERKEKMVKMEEERKRNALRSTNEVKEKAERNSVLQRAREKLDEDMDDVKHMNQMMLYSKVATIRDAQIQEKRYMHAEREEEEQQLDVMSEIERLKALQMYEERNRKRAVDQRRGASVIVEQIKDRQQTKLREEEQRDRERDFILKQIEALKEEEIAQQIGKREAAAKLIQEVNVANAAALKIKEERLIADKLEDQKIVEYQRKREQQEKAREEELAAEAAAKEAEFARLRAQQQRAQDKAADMDALRAKRAVEAAERQARQKEQNEARRLQAINEELAEARRLQAEEKERRWLSKRCNVMSRLEREEFERIVLVQMQQEEAERVRAEEERQQRLGHCEELKKQIQAREEASLQARRDFLEEGNVIRAQIAAERRKLAAIKQRKIDKLKAAGVPENAGNYRQLYNLMNGSSAFIVVLASVFGLAIAATLVVLLLSRRAGWRVLWASICPCFKAASTTTEIPIQECYDSPRRGVARWAPPRRRSVDLGDLVIGKRYSYELNRAGNFKREVIPQSYGKFTRRGSLGPVEVSKRPTLPRVANSARSSAAAEDDDAKSDVTEVYLDPTAKRRRYQRPVNLALSGGGVREVWGRCCRGLIVDRIVDELSITLIKYGGPCPSVVPLRDLGLWRLVYTPEEEAQHFDRFEEDLRSQLKSISTEAAAAKLYDETRPAIMKSFVDEINSMQTTWTASAEQGRFRTMALRDIKRLCGSFLNRTENLKEKVYPPEELRNLPASFDARDRFKDCAGVIGHVRDQSDCGSCWAFATTEAYNDRLCIKTGGKFTKLLSPGHMASCCSIFHGCLSFGCSGGFPAGYQSPYCSTSCRNSKYSTTFDKDRHYVEERYPHWFLKTSSVKKEIMTNGPVSAAYIVYEDFMSYKSGVYKHTKGSIVGLHAVKIIGWGEENGEEYWLVVNSWNEDWGDHGLFKIALGQCGIDYLILGSTPRV</sequence>
<dbReference type="InterPro" id="IPR000169">
    <property type="entry name" value="Pept_cys_AS"/>
</dbReference>
<feature type="compositionally biased region" description="Low complexity" evidence="9">
    <location>
        <begin position="1"/>
        <end position="20"/>
    </location>
</feature>
<keyword evidence="5" id="KW-0966">Cell projection</keyword>
<keyword evidence="10" id="KW-1133">Transmembrane helix</keyword>
<keyword evidence="4" id="KW-0969">Cilium</keyword>
<dbReference type="OrthoDB" id="1902038at2759"/>
<evidence type="ECO:0000256" key="9">
    <source>
        <dbReference type="SAM" id="MobiDB-lite"/>
    </source>
</evidence>
<keyword evidence="2" id="KW-0282">Flagellum</keyword>
<feature type="region of interest" description="Disordered" evidence="9">
    <location>
        <begin position="78"/>
        <end position="142"/>
    </location>
</feature>
<gene>
    <name evidence="12" type="ORF">FOZ60_017283</name>
</gene>
<dbReference type="GO" id="GO:0008234">
    <property type="term" value="F:cysteine-type peptidase activity"/>
    <property type="evidence" value="ECO:0007669"/>
    <property type="project" value="InterPro"/>
</dbReference>
<feature type="coiled-coil region" evidence="8">
    <location>
        <begin position="423"/>
        <end position="466"/>
    </location>
</feature>
<dbReference type="PRINTS" id="PR00705">
    <property type="entry name" value="PAPAIN"/>
</dbReference>
<dbReference type="Proteomes" id="UP000541610">
    <property type="component" value="Unassembled WGS sequence"/>
</dbReference>
<feature type="domain" description="Peptidase C1A papain C-terminal" evidence="11">
    <location>
        <begin position="837"/>
        <end position="1046"/>
    </location>
</feature>